<sequence length="186" mass="19691">MYTPTILTSLLLTLPLALARPLDPRAIHEFSITSLSATLPIDGPQGTGPIDSNIGITVAYPDAASTSGANSSTTCSFAWPASTPPGPTDWTPCVDTALEWRLPANGWTSQRNYRVEIYQTLTSDGAGLSATHNLKMNPGQSTDPDAYLSCIQMGKFTPDRCQLNGPLSARPGPVIMSAVEESARPS</sequence>
<dbReference type="Proteomes" id="UP000799428">
    <property type="component" value="Unassembled WGS sequence"/>
</dbReference>
<name>A0A6G1KNT3_9PLEO</name>
<dbReference type="AlphaFoldDB" id="A0A6G1KNT3"/>
<dbReference type="OrthoDB" id="4690195at2759"/>
<keyword evidence="1" id="KW-0732">Signal</keyword>
<dbReference type="EMBL" id="MU005764">
    <property type="protein sequence ID" value="KAF2714498.1"/>
    <property type="molecule type" value="Genomic_DNA"/>
</dbReference>
<protein>
    <recommendedName>
        <fullName evidence="4">Ubiquitin 3 binding protein But2 C-terminal domain-containing protein</fullName>
    </recommendedName>
</protein>
<organism evidence="2 3">
    <name type="scientific">Pleomassaria siparia CBS 279.74</name>
    <dbReference type="NCBI Taxonomy" id="1314801"/>
    <lineage>
        <taxon>Eukaryota</taxon>
        <taxon>Fungi</taxon>
        <taxon>Dikarya</taxon>
        <taxon>Ascomycota</taxon>
        <taxon>Pezizomycotina</taxon>
        <taxon>Dothideomycetes</taxon>
        <taxon>Pleosporomycetidae</taxon>
        <taxon>Pleosporales</taxon>
        <taxon>Pleomassariaceae</taxon>
        <taxon>Pleomassaria</taxon>
    </lineage>
</organism>
<keyword evidence="3" id="KW-1185">Reference proteome</keyword>
<feature type="chain" id="PRO_5026293352" description="Ubiquitin 3 binding protein But2 C-terminal domain-containing protein" evidence="1">
    <location>
        <begin position="20"/>
        <end position="186"/>
    </location>
</feature>
<gene>
    <name evidence="2" type="ORF">K504DRAFT_5167</name>
</gene>
<reference evidence="2" key="1">
    <citation type="journal article" date="2020" name="Stud. Mycol.">
        <title>101 Dothideomycetes genomes: a test case for predicting lifestyles and emergence of pathogens.</title>
        <authorList>
            <person name="Haridas S."/>
            <person name="Albert R."/>
            <person name="Binder M."/>
            <person name="Bloem J."/>
            <person name="Labutti K."/>
            <person name="Salamov A."/>
            <person name="Andreopoulos B."/>
            <person name="Baker S."/>
            <person name="Barry K."/>
            <person name="Bills G."/>
            <person name="Bluhm B."/>
            <person name="Cannon C."/>
            <person name="Castanera R."/>
            <person name="Culley D."/>
            <person name="Daum C."/>
            <person name="Ezra D."/>
            <person name="Gonzalez J."/>
            <person name="Henrissat B."/>
            <person name="Kuo A."/>
            <person name="Liang C."/>
            <person name="Lipzen A."/>
            <person name="Lutzoni F."/>
            <person name="Magnuson J."/>
            <person name="Mondo S."/>
            <person name="Nolan M."/>
            <person name="Ohm R."/>
            <person name="Pangilinan J."/>
            <person name="Park H.-J."/>
            <person name="Ramirez L."/>
            <person name="Alfaro M."/>
            <person name="Sun H."/>
            <person name="Tritt A."/>
            <person name="Yoshinaga Y."/>
            <person name="Zwiers L.-H."/>
            <person name="Turgeon B."/>
            <person name="Goodwin S."/>
            <person name="Spatafora J."/>
            <person name="Crous P."/>
            <person name="Grigoriev I."/>
        </authorList>
    </citation>
    <scope>NUCLEOTIDE SEQUENCE</scope>
    <source>
        <strain evidence="2">CBS 279.74</strain>
    </source>
</reference>
<evidence type="ECO:0000313" key="3">
    <source>
        <dbReference type="Proteomes" id="UP000799428"/>
    </source>
</evidence>
<evidence type="ECO:0000256" key="1">
    <source>
        <dbReference type="SAM" id="SignalP"/>
    </source>
</evidence>
<evidence type="ECO:0008006" key="4">
    <source>
        <dbReference type="Google" id="ProtNLM"/>
    </source>
</evidence>
<accession>A0A6G1KNT3</accession>
<evidence type="ECO:0000313" key="2">
    <source>
        <dbReference type="EMBL" id="KAF2714498.1"/>
    </source>
</evidence>
<feature type="signal peptide" evidence="1">
    <location>
        <begin position="1"/>
        <end position="19"/>
    </location>
</feature>
<proteinExistence type="predicted"/>